<evidence type="ECO:0000256" key="1">
    <source>
        <dbReference type="ARBA" id="ARBA00008791"/>
    </source>
</evidence>
<dbReference type="Proteomes" id="UP000288812">
    <property type="component" value="Unassembled WGS sequence"/>
</dbReference>
<dbReference type="PRINTS" id="PR01438">
    <property type="entry name" value="UNVRSLSTRESS"/>
</dbReference>
<keyword evidence="5" id="KW-1185">Reference proteome</keyword>
<dbReference type="OrthoDB" id="9794782at2"/>
<evidence type="ECO:0000256" key="2">
    <source>
        <dbReference type="PIRNR" id="PIRNR006276"/>
    </source>
</evidence>
<proteinExistence type="inferred from homology"/>
<dbReference type="PANTHER" id="PTHR46268:SF6">
    <property type="entry name" value="UNIVERSAL STRESS PROTEIN UP12"/>
    <property type="match status" value="1"/>
</dbReference>
<name>A0A437S453_9FIRM</name>
<dbReference type="SUPFAM" id="SSF52402">
    <property type="entry name" value="Adenine nucleotide alpha hydrolases-like"/>
    <property type="match status" value="1"/>
</dbReference>
<keyword evidence="2" id="KW-0963">Cytoplasm</keyword>
<dbReference type="InterPro" id="IPR014729">
    <property type="entry name" value="Rossmann-like_a/b/a_fold"/>
</dbReference>
<dbReference type="GO" id="GO:0005737">
    <property type="term" value="C:cytoplasm"/>
    <property type="evidence" value="ECO:0007669"/>
    <property type="project" value="UniProtKB-SubCell"/>
</dbReference>
<dbReference type="CDD" id="cd00293">
    <property type="entry name" value="USP-like"/>
    <property type="match status" value="1"/>
</dbReference>
<evidence type="ECO:0000313" key="4">
    <source>
        <dbReference type="EMBL" id="RVU53812.1"/>
    </source>
</evidence>
<dbReference type="InterPro" id="IPR006016">
    <property type="entry name" value="UspA"/>
</dbReference>
<dbReference type="AlphaFoldDB" id="A0A437S453"/>
<comment type="caution">
    <text evidence="4">The sequence shown here is derived from an EMBL/GenBank/DDBJ whole genome shotgun (WGS) entry which is preliminary data.</text>
</comment>
<sequence>MKILIPVDGSGISEEIIETARIIGEKYNSELYILNVVDEMDVNFVHTNSKAFNSSIKELQLMLNDFKNKLGYPYSVKTFIKKGTPYKEIIKLAEEEDVDLIVMGNRGLGAFSRTMLGSVSHKVLNHTSKSVLIVKVM</sequence>
<comment type="subcellular location">
    <subcellularLocation>
        <location evidence="2">Cytoplasm</location>
    </subcellularLocation>
</comment>
<comment type="similarity">
    <text evidence="1 2">Belongs to the universal stress protein A family.</text>
</comment>
<feature type="domain" description="UspA" evidence="3">
    <location>
        <begin position="2"/>
        <end position="135"/>
    </location>
</feature>
<organism evidence="4 5">
    <name type="scientific">Anaerosphaera multitolerans</name>
    <dbReference type="NCBI Taxonomy" id="2487351"/>
    <lineage>
        <taxon>Bacteria</taxon>
        <taxon>Bacillati</taxon>
        <taxon>Bacillota</taxon>
        <taxon>Tissierellia</taxon>
        <taxon>Tissierellales</taxon>
        <taxon>Peptoniphilaceae</taxon>
        <taxon>Anaerosphaera</taxon>
    </lineage>
</organism>
<gene>
    <name evidence="4" type="ORF">EF514_10625</name>
</gene>
<evidence type="ECO:0000313" key="5">
    <source>
        <dbReference type="Proteomes" id="UP000288812"/>
    </source>
</evidence>
<dbReference type="EMBL" id="RLIH01000033">
    <property type="protein sequence ID" value="RVU53812.1"/>
    <property type="molecule type" value="Genomic_DNA"/>
</dbReference>
<accession>A0A437S453</accession>
<dbReference type="PANTHER" id="PTHR46268">
    <property type="entry name" value="STRESS RESPONSE PROTEIN NHAX"/>
    <property type="match status" value="1"/>
</dbReference>
<dbReference type="InterPro" id="IPR006015">
    <property type="entry name" value="Universal_stress_UspA"/>
</dbReference>
<dbReference type="PIRSF" id="PIRSF006276">
    <property type="entry name" value="UspA"/>
    <property type="match status" value="1"/>
</dbReference>
<dbReference type="Pfam" id="PF00582">
    <property type="entry name" value="Usp"/>
    <property type="match status" value="1"/>
</dbReference>
<reference evidence="4 5" key="1">
    <citation type="submission" date="2018-11" db="EMBL/GenBank/DDBJ databases">
        <title>Genome sequencing and assembly of Anaerosphaera sp. nov., GS7-6-2.</title>
        <authorList>
            <person name="Rettenmaier R."/>
            <person name="Liebl W."/>
            <person name="Zverlov V."/>
        </authorList>
    </citation>
    <scope>NUCLEOTIDE SEQUENCE [LARGE SCALE GENOMIC DNA]</scope>
    <source>
        <strain evidence="4 5">GS7-6-2</strain>
    </source>
</reference>
<dbReference type="Gene3D" id="3.40.50.620">
    <property type="entry name" value="HUPs"/>
    <property type="match status" value="1"/>
</dbReference>
<evidence type="ECO:0000259" key="3">
    <source>
        <dbReference type="Pfam" id="PF00582"/>
    </source>
</evidence>
<protein>
    <recommendedName>
        <fullName evidence="2">Universal stress protein</fullName>
    </recommendedName>
</protein>